<proteinExistence type="predicted"/>
<dbReference type="EMBL" id="CABFNS010000718">
    <property type="protein sequence ID" value="VUC24336.1"/>
    <property type="molecule type" value="Genomic_DNA"/>
</dbReference>
<dbReference type="InterPro" id="IPR036770">
    <property type="entry name" value="Ankyrin_rpt-contain_sf"/>
</dbReference>
<dbReference type="PROSITE" id="PS50088">
    <property type="entry name" value="ANK_REPEAT"/>
    <property type="match status" value="1"/>
</dbReference>
<evidence type="ECO:0000313" key="5">
    <source>
        <dbReference type="Proteomes" id="UP000766486"/>
    </source>
</evidence>
<evidence type="ECO:0008006" key="6">
    <source>
        <dbReference type="Google" id="ProtNLM"/>
    </source>
</evidence>
<keyword evidence="1" id="KW-0677">Repeat</keyword>
<organism evidence="4 5">
    <name type="scientific">Bionectria ochroleuca</name>
    <name type="common">Gliocladium roseum</name>
    <dbReference type="NCBI Taxonomy" id="29856"/>
    <lineage>
        <taxon>Eukaryota</taxon>
        <taxon>Fungi</taxon>
        <taxon>Dikarya</taxon>
        <taxon>Ascomycota</taxon>
        <taxon>Pezizomycotina</taxon>
        <taxon>Sordariomycetes</taxon>
        <taxon>Hypocreomycetidae</taxon>
        <taxon>Hypocreales</taxon>
        <taxon>Bionectriaceae</taxon>
        <taxon>Clonostachys</taxon>
    </lineage>
</organism>
<sequence length="617" mass="68925">MVAPILNMPVEILLRIVEFSTWSYEVSIFRKSTGDHAALVRTCRGLYQALIASLYNPNIRMHQPMGACVVWAACKGRLDTIKRAHVNGLDLHASIEAYAADMDCSHIPNICFSRPVKTSLIHLAILHNDSDIIHYLLEHGADVHAASFGLCKCPTGYTFQTQYPLHFILCHGDPRIRLEILEIFISKGAYLVTENKSAIPQVARITRGHLLASLIKREDKDSLAGVLHLAAQMSNRPLVTQICENPLSESIIRATDWEGRTVLHLAVNSVNWGGDVIRFLLRDNRASIFTKDHHGKTPLHYAATSIVSPELVNLLLQHRDTSDNTASTHFDDIFYMICELLEETTNCVRICQKLIDVWVKPLHDIGAYDLPLHYALDRGKWRVALKLIRDCIDLPGWASRSVDRYVIWTSLITCLSSFDPEQTEFVEAVLRMGCDLNYPRHTLQKPETLPIFLATVRSRNMDCLKVLLEGGASAKVQLRDEAAASSSGGKVLTGILVAIFNEVFGCPSLEAPNIAKMGQFHNFIALLLEKGALIGHLSADGDVRYPITALDYAITATRLGCFDLLDLMCNHATDTSIQLREVSASFAKQLNGMDAESRPYRHLKRYQGRLQSRLGLN</sequence>
<dbReference type="PANTHER" id="PTHR24189">
    <property type="entry name" value="MYOTROPHIN"/>
    <property type="match status" value="1"/>
</dbReference>
<evidence type="ECO:0000256" key="1">
    <source>
        <dbReference type="ARBA" id="ARBA00022737"/>
    </source>
</evidence>
<dbReference type="SUPFAM" id="SSF48403">
    <property type="entry name" value="Ankyrin repeat"/>
    <property type="match status" value="1"/>
</dbReference>
<gene>
    <name evidence="4" type="ORF">CLO192961_LOCUS138431</name>
</gene>
<feature type="repeat" description="ANK" evidence="3">
    <location>
        <begin position="116"/>
        <end position="148"/>
    </location>
</feature>
<dbReference type="SMART" id="SM00248">
    <property type="entry name" value="ANK"/>
    <property type="match status" value="8"/>
</dbReference>
<keyword evidence="2 3" id="KW-0040">ANK repeat</keyword>
<dbReference type="InterPro" id="IPR002110">
    <property type="entry name" value="Ankyrin_rpt"/>
</dbReference>
<dbReference type="InterPro" id="IPR050745">
    <property type="entry name" value="Multifunctional_regulatory"/>
</dbReference>
<name>A0ABY6U2L9_BIOOC</name>
<reference evidence="4 5" key="1">
    <citation type="submission" date="2019-06" db="EMBL/GenBank/DDBJ databases">
        <authorList>
            <person name="Broberg M."/>
        </authorList>
    </citation>
    <scope>NUCLEOTIDE SEQUENCE [LARGE SCALE GENOMIC DNA]</scope>
</reference>
<comment type="caution">
    <text evidence="4">The sequence shown here is derived from an EMBL/GenBank/DDBJ whole genome shotgun (WGS) entry which is preliminary data.</text>
</comment>
<evidence type="ECO:0000256" key="3">
    <source>
        <dbReference type="PROSITE-ProRule" id="PRU00023"/>
    </source>
</evidence>
<evidence type="ECO:0000313" key="4">
    <source>
        <dbReference type="EMBL" id="VUC24336.1"/>
    </source>
</evidence>
<dbReference type="PROSITE" id="PS50297">
    <property type="entry name" value="ANK_REP_REGION"/>
    <property type="match status" value="1"/>
</dbReference>
<dbReference type="Gene3D" id="1.25.40.20">
    <property type="entry name" value="Ankyrin repeat-containing domain"/>
    <property type="match status" value="3"/>
</dbReference>
<keyword evidence="5" id="KW-1185">Reference proteome</keyword>
<accession>A0ABY6U2L9</accession>
<evidence type="ECO:0000256" key="2">
    <source>
        <dbReference type="ARBA" id="ARBA00023043"/>
    </source>
</evidence>
<dbReference type="Pfam" id="PF12796">
    <property type="entry name" value="Ank_2"/>
    <property type="match status" value="1"/>
</dbReference>
<dbReference type="Proteomes" id="UP000766486">
    <property type="component" value="Unassembled WGS sequence"/>
</dbReference>
<dbReference type="Pfam" id="PF13606">
    <property type="entry name" value="Ank_3"/>
    <property type="match status" value="1"/>
</dbReference>
<protein>
    <recommendedName>
        <fullName evidence="6">F-box domain-containing protein</fullName>
    </recommendedName>
</protein>